<sequence>MGDVLIQRYADEFNIPYELACIISKRFPDFNDARKFLYPEIGQLKNPEELPDIKRATEILINSLKNNENILIYTHDDPDGYTSAIILYQTLLDIRRRGRPEVFIYPINREKDGYVLNYEVLKGYIEKGVKVLVTVDFGISNQRNFEIARELGLKLVVCDHHETELNEFPVPAVDPKRRDSKYPFRELAGVGVTLKLCQVIYKTALGINTGDFFKLKKDFIAITMIGTLADRVMPLDENRVLCYEGIKWFKEIESPWARYFLIDDTISIPRIFSEIVPLLQCAALEDSQLGIAFFIDPGFNRVVDRLKSIENERKENVEYLFRVALDVAKVYPNVVISVIPYEAINKTQKTKLNNLGAVVSKLRDHFHKTAVAIITKEKRCYAELRSHDINLFEFLNKSRGLFIDFGGHKRAAGFSMSEQNLDDFIEYAINVLPEPEAKDKNGIKPEAILDKSKIKILEPLLPFGEGNPSPLLTDGIDLYTIDNRLNIIDIGLWQT</sequence>
<dbReference type="InterPro" id="IPR001667">
    <property type="entry name" value="DDH_dom"/>
</dbReference>
<organism evidence="3">
    <name type="scientific">candidate division WOR-3 bacterium</name>
    <dbReference type="NCBI Taxonomy" id="2052148"/>
    <lineage>
        <taxon>Bacteria</taxon>
        <taxon>Bacteria division WOR-3</taxon>
    </lineage>
</organism>
<dbReference type="GO" id="GO:0003676">
    <property type="term" value="F:nucleic acid binding"/>
    <property type="evidence" value="ECO:0007669"/>
    <property type="project" value="InterPro"/>
</dbReference>
<feature type="domain" description="DDH" evidence="1">
    <location>
        <begin position="69"/>
        <end position="227"/>
    </location>
</feature>
<feature type="domain" description="DHHA1" evidence="2">
    <location>
        <begin position="348"/>
        <end position="431"/>
    </location>
</feature>
<gene>
    <name evidence="3" type="ORF">ENV70_06160</name>
</gene>
<evidence type="ECO:0000259" key="2">
    <source>
        <dbReference type="Pfam" id="PF02272"/>
    </source>
</evidence>
<dbReference type="AlphaFoldDB" id="A0A7C6AH83"/>
<dbReference type="InterPro" id="IPR051673">
    <property type="entry name" value="SSDNA_exonuclease_RecJ"/>
</dbReference>
<dbReference type="SUPFAM" id="SSF64182">
    <property type="entry name" value="DHH phosphoesterases"/>
    <property type="match status" value="1"/>
</dbReference>
<protein>
    <recommendedName>
        <fullName evidence="4">DDH domain-containing protein</fullName>
    </recommendedName>
</protein>
<dbReference type="Gene3D" id="3.10.310.30">
    <property type="match status" value="1"/>
</dbReference>
<comment type="caution">
    <text evidence="3">The sequence shown here is derived from an EMBL/GenBank/DDBJ whole genome shotgun (WGS) entry which is preliminary data.</text>
</comment>
<dbReference type="PANTHER" id="PTHR30255:SF2">
    <property type="entry name" value="SINGLE-STRANDED-DNA-SPECIFIC EXONUCLEASE RECJ"/>
    <property type="match status" value="1"/>
</dbReference>
<dbReference type="EMBL" id="DTHJ01000130">
    <property type="protein sequence ID" value="HHS63175.1"/>
    <property type="molecule type" value="Genomic_DNA"/>
</dbReference>
<dbReference type="InterPro" id="IPR003156">
    <property type="entry name" value="DHHA1_dom"/>
</dbReference>
<evidence type="ECO:0008006" key="4">
    <source>
        <dbReference type="Google" id="ProtNLM"/>
    </source>
</evidence>
<dbReference type="Gene3D" id="3.90.1640.30">
    <property type="match status" value="1"/>
</dbReference>
<dbReference type="Pfam" id="PF01368">
    <property type="entry name" value="DHH"/>
    <property type="match status" value="1"/>
</dbReference>
<dbReference type="InterPro" id="IPR038763">
    <property type="entry name" value="DHH_sf"/>
</dbReference>
<name>A0A7C6AH83_UNCW3</name>
<evidence type="ECO:0000313" key="3">
    <source>
        <dbReference type="EMBL" id="HHS63175.1"/>
    </source>
</evidence>
<dbReference type="GO" id="GO:0004527">
    <property type="term" value="F:exonuclease activity"/>
    <property type="evidence" value="ECO:0007669"/>
    <property type="project" value="UniProtKB-KW"/>
</dbReference>
<proteinExistence type="predicted"/>
<accession>A0A7C6AH83</accession>
<evidence type="ECO:0000259" key="1">
    <source>
        <dbReference type="Pfam" id="PF01368"/>
    </source>
</evidence>
<reference evidence="3" key="1">
    <citation type="journal article" date="2020" name="mSystems">
        <title>Genome- and Community-Level Interaction Insights into Carbon Utilization and Element Cycling Functions of Hydrothermarchaeota in Hydrothermal Sediment.</title>
        <authorList>
            <person name="Zhou Z."/>
            <person name="Liu Y."/>
            <person name="Xu W."/>
            <person name="Pan J."/>
            <person name="Luo Z.H."/>
            <person name="Li M."/>
        </authorList>
    </citation>
    <scope>NUCLEOTIDE SEQUENCE [LARGE SCALE GENOMIC DNA]</scope>
    <source>
        <strain evidence="3">SpSt-783</strain>
    </source>
</reference>
<dbReference type="Pfam" id="PF02272">
    <property type="entry name" value="DHHA1"/>
    <property type="match status" value="1"/>
</dbReference>
<dbReference type="PANTHER" id="PTHR30255">
    <property type="entry name" value="SINGLE-STRANDED-DNA-SPECIFIC EXONUCLEASE RECJ"/>
    <property type="match status" value="1"/>
</dbReference>